<dbReference type="Proteomes" id="UP000028042">
    <property type="component" value="Unassembled WGS sequence"/>
</dbReference>
<sequence length="62" mass="7310">MKDKVALIKFQGYQEYMEYSYFTDIEDLKEGDVLVVPTNKSYSIGYFSRYSNNKQHVKNASK</sequence>
<evidence type="ECO:0000313" key="4">
    <source>
        <dbReference type="Proteomes" id="UP000028042"/>
    </source>
</evidence>
<dbReference type="Proteomes" id="UP000030905">
    <property type="component" value="Chromosome"/>
</dbReference>
<reference evidence="2" key="2">
    <citation type="submission" date="2015-10" db="EMBL/GenBank/DDBJ databases">
        <title>Improved Draft Genome Sequence of Clostridium pasteurianum Strain ATCC 6013 (DSM 525) Using a Hybrid Next-Generation Sequencing Approach.</title>
        <authorList>
            <person name="Pyne M.E."/>
            <person name="Utturkar S.M."/>
            <person name="Brown S.D."/>
            <person name="Moo-Young M."/>
            <person name="Chung D.A."/>
            <person name="Chou P.C."/>
        </authorList>
    </citation>
    <scope>NUCLEOTIDE SEQUENCE</scope>
    <source>
        <strain evidence="2">ATCC 6013</strain>
    </source>
</reference>
<evidence type="ECO:0000313" key="2">
    <source>
        <dbReference type="EMBL" id="KRU10735.1"/>
    </source>
</evidence>
<name>A0A0H3J9N8_CLOPA</name>
<dbReference type="EMBL" id="JPGY02000001">
    <property type="protein sequence ID" value="KRU13900.1"/>
    <property type="molecule type" value="Genomic_DNA"/>
</dbReference>
<reference evidence="1 5" key="1">
    <citation type="journal article" date="2015" name="Genome Announc.">
        <title>Complete Genome Sequence of the Nitrogen-Fixing and Solvent-Producing Clostridium pasteurianum DSM 525.</title>
        <authorList>
            <person name="Poehlein A."/>
            <person name="Grosse-Honebrink A."/>
            <person name="Zhang Y."/>
            <person name="Minton N.P."/>
            <person name="Daniel R."/>
        </authorList>
    </citation>
    <scope>NUCLEOTIDE SEQUENCE [LARGE SCALE GENOMIC DNA]</scope>
    <source>
        <strain evidence="1">DSM 525</strain>
        <strain evidence="5">DSM 525 / ATCC 6013</strain>
    </source>
</reference>
<dbReference type="AlphaFoldDB" id="A0A0H3J9N8"/>
<organism evidence="1 5">
    <name type="scientific">Clostridium pasteurianum DSM 525 = ATCC 6013</name>
    <dbReference type="NCBI Taxonomy" id="1262449"/>
    <lineage>
        <taxon>Bacteria</taxon>
        <taxon>Bacillati</taxon>
        <taxon>Bacillota</taxon>
        <taxon>Clostridia</taxon>
        <taxon>Eubacteriales</taxon>
        <taxon>Clostridiaceae</taxon>
        <taxon>Clostridium</taxon>
    </lineage>
</organism>
<gene>
    <name evidence="1" type="ORF">CLPA_c40580</name>
    <name evidence="3" type="ORF">CP6013_03156</name>
    <name evidence="2" type="ORF">CP6013_04027</name>
</gene>
<dbReference type="EMBL" id="JPGY02000002">
    <property type="protein sequence ID" value="KRU10735.1"/>
    <property type="molecule type" value="Genomic_DNA"/>
</dbReference>
<accession>A0A0H3J9N8</accession>
<keyword evidence="5" id="KW-1185">Reference proteome</keyword>
<evidence type="ECO:0000313" key="1">
    <source>
        <dbReference type="EMBL" id="AJA54075.1"/>
    </source>
</evidence>
<proteinExistence type="predicted"/>
<dbReference type="EMBL" id="CP009268">
    <property type="protein sequence ID" value="AJA54075.1"/>
    <property type="molecule type" value="Genomic_DNA"/>
</dbReference>
<dbReference type="KEGG" id="cpat:CLPA_c40580"/>
<reference evidence="2 4" key="3">
    <citation type="journal article" name="Genome Announc.">
        <title>Improved Draft Genome Sequence of Clostridium pasteurianum Strain ATCC 6013 (DSM 525) Using a Hybrid Next-Generation Sequencing Approach.</title>
        <authorList>
            <person name="Pyne M.E."/>
            <person name="Utturkar S."/>
            <person name="Brown S.D."/>
            <person name="Moo-Young M."/>
            <person name="Chung D.A."/>
            <person name="Chou C.P."/>
        </authorList>
    </citation>
    <scope>NUCLEOTIDE SEQUENCE [LARGE SCALE GENOMIC DNA]</scope>
    <source>
        <strain evidence="2 4">ATCC 6013</strain>
    </source>
</reference>
<dbReference type="PATRIC" id="fig|1262449.3.peg.2073"/>
<dbReference type="KEGG" id="cpae:CPAST_c40580"/>
<evidence type="ECO:0000313" key="5">
    <source>
        <dbReference type="Proteomes" id="UP000030905"/>
    </source>
</evidence>
<evidence type="ECO:0000313" key="3">
    <source>
        <dbReference type="EMBL" id="KRU13900.1"/>
    </source>
</evidence>
<protein>
    <recommendedName>
        <fullName evidence="6">Primosomal protein N' 3' DNA-binding domain-containing protein</fullName>
    </recommendedName>
</protein>
<dbReference type="RefSeq" id="WP_003444926.1">
    <property type="nucleotide sequence ID" value="NZ_ANZB01000006.1"/>
</dbReference>
<evidence type="ECO:0008006" key="6">
    <source>
        <dbReference type="Google" id="ProtNLM"/>
    </source>
</evidence>
<dbReference type="GeneID" id="93076129"/>